<dbReference type="PROSITE" id="PS00892">
    <property type="entry name" value="HIT_1"/>
    <property type="match status" value="1"/>
</dbReference>
<sequence>MSDNCIFCKIVAGEIPARVVYQDDLVVAFEDLNPQAPHHLLLVPRKHIRTTLDLTTADNELIGHIYQVAGKIAHDLGFAEDGFRVVNNCNEGAGQSVWHIHFHLLGGRDLTWPPG</sequence>
<dbReference type="InterPro" id="IPR019808">
    <property type="entry name" value="Histidine_triad_CS"/>
</dbReference>
<proteinExistence type="predicted"/>
<dbReference type="SUPFAM" id="SSF54197">
    <property type="entry name" value="HIT-like"/>
    <property type="match status" value="1"/>
</dbReference>
<reference evidence="5 6" key="1">
    <citation type="submission" date="2014-12" db="EMBL/GenBank/DDBJ databases">
        <title>Genomes of Geoalkalibacter ferrihydriticus and Geoalkalibacter subterraneus, two haloalkaliphilic metal-reducing members of the Geobacteraceae.</title>
        <authorList>
            <person name="Badalamenti J.P."/>
            <person name="Torres C.I."/>
            <person name="Krajmalnik-Brown R."/>
            <person name="Bond D.R."/>
        </authorList>
    </citation>
    <scope>NUCLEOTIDE SEQUENCE [LARGE SCALE GENOMIC DNA]</scope>
    <source>
        <strain evidence="5 6">DSM 17813</strain>
    </source>
</reference>
<dbReference type="GO" id="GO:0003824">
    <property type="term" value="F:catalytic activity"/>
    <property type="evidence" value="ECO:0007669"/>
    <property type="project" value="InterPro"/>
</dbReference>
<dbReference type="InterPro" id="IPR001310">
    <property type="entry name" value="Histidine_triad_HIT"/>
</dbReference>
<dbReference type="EMBL" id="JWJD01000002">
    <property type="protein sequence ID" value="KIH76776.1"/>
    <property type="molecule type" value="Genomic_DNA"/>
</dbReference>
<feature type="domain" description="HIT" evidence="4">
    <location>
        <begin position="6"/>
        <end position="115"/>
    </location>
</feature>
<dbReference type="PRINTS" id="PR00332">
    <property type="entry name" value="HISTRIAD"/>
</dbReference>
<feature type="active site" description="Tele-AMP-histidine intermediate" evidence="1">
    <location>
        <position position="101"/>
    </location>
</feature>
<comment type="caution">
    <text evidence="5">The sequence shown here is derived from an EMBL/GenBank/DDBJ whole genome shotgun (WGS) entry which is preliminary data.</text>
</comment>
<evidence type="ECO:0000259" key="4">
    <source>
        <dbReference type="PROSITE" id="PS51084"/>
    </source>
</evidence>
<dbReference type="InterPro" id="IPR036265">
    <property type="entry name" value="HIT-like_sf"/>
</dbReference>
<dbReference type="Gene3D" id="3.30.428.10">
    <property type="entry name" value="HIT-like"/>
    <property type="match status" value="1"/>
</dbReference>
<keyword evidence="6" id="KW-1185">Reference proteome</keyword>
<accession>A0A0C2HID3</accession>
<evidence type="ECO:0000256" key="2">
    <source>
        <dbReference type="PIRSR" id="PIRSR601310-3"/>
    </source>
</evidence>
<evidence type="ECO:0000313" key="5">
    <source>
        <dbReference type="EMBL" id="KIH76776.1"/>
    </source>
</evidence>
<dbReference type="RefSeq" id="WP_040097713.1">
    <property type="nucleotide sequence ID" value="NZ_JWJD01000002.1"/>
</dbReference>
<gene>
    <name evidence="5" type="ORF">GFER_06520</name>
</gene>
<dbReference type="PROSITE" id="PS51084">
    <property type="entry name" value="HIT_2"/>
    <property type="match status" value="1"/>
</dbReference>
<name>A0A0C2HID3_9BACT</name>
<evidence type="ECO:0000256" key="1">
    <source>
        <dbReference type="PIRSR" id="PIRSR601310-1"/>
    </source>
</evidence>
<dbReference type="AlphaFoldDB" id="A0A0C2HID3"/>
<feature type="short sequence motif" description="Histidine triad motif" evidence="2 3">
    <location>
        <begin position="99"/>
        <end position="103"/>
    </location>
</feature>
<dbReference type="Proteomes" id="UP000035068">
    <property type="component" value="Unassembled WGS sequence"/>
</dbReference>
<protein>
    <recommendedName>
        <fullName evidence="4">HIT domain-containing protein</fullName>
    </recommendedName>
</protein>
<dbReference type="CDD" id="cd01276">
    <property type="entry name" value="PKCI_related"/>
    <property type="match status" value="1"/>
</dbReference>
<dbReference type="PANTHER" id="PTHR23089">
    <property type="entry name" value="HISTIDINE TRIAD HIT PROTEIN"/>
    <property type="match status" value="1"/>
</dbReference>
<dbReference type="Pfam" id="PF01230">
    <property type="entry name" value="HIT"/>
    <property type="match status" value="1"/>
</dbReference>
<evidence type="ECO:0000256" key="3">
    <source>
        <dbReference type="PROSITE-ProRule" id="PRU00464"/>
    </source>
</evidence>
<evidence type="ECO:0000313" key="6">
    <source>
        <dbReference type="Proteomes" id="UP000035068"/>
    </source>
</evidence>
<dbReference type="InterPro" id="IPR011146">
    <property type="entry name" value="HIT-like"/>
</dbReference>
<organism evidence="5 6">
    <name type="scientific">Geoalkalibacter ferrihydriticus DSM 17813</name>
    <dbReference type="NCBI Taxonomy" id="1121915"/>
    <lineage>
        <taxon>Bacteria</taxon>
        <taxon>Pseudomonadati</taxon>
        <taxon>Thermodesulfobacteriota</taxon>
        <taxon>Desulfuromonadia</taxon>
        <taxon>Desulfuromonadales</taxon>
        <taxon>Geoalkalibacteraceae</taxon>
        <taxon>Geoalkalibacter</taxon>
    </lineage>
</organism>